<reference evidence="3" key="1">
    <citation type="journal article" date="2009" name="Rice">
        <title>De Novo Next Generation Sequencing of Plant Genomes.</title>
        <authorList>
            <person name="Rounsley S."/>
            <person name="Marri P.R."/>
            <person name="Yu Y."/>
            <person name="He R."/>
            <person name="Sisneros N."/>
            <person name="Goicoechea J.L."/>
            <person name="Lee S.J."/>
            <person name="Angelova A."/>
            <person name="Kudrna D."/>
            <person name="Luo M."/>
            <person name="Affourtit J."/>
            <person name="Desany B."/>
            <person name="Knight J."/>
            <person name="Niazi F."/>
            <person name="Egholm M."/>
            <person name="Wing R.A."/>
        </authorList>
    </citation>
    <scope>NUCLEOTIDE SEQUENCE [LARGE SCALE GENOMIC DNA]</scope>
    <source>
        <strain evidence="3">cv. IRGC 105608</strain>
    </source>
</reference>
<keyword evidence="4" id="KW-1185">Reference proteome</keyword>
<dbReference type="Gene3D" id="1.20.1280.50">
    <property type="match status" value="1"/>
</dbReference>
<evidence type="ECO:0000313" key="3">
    <source>
        <dbReference type="EnsemblPlants" id="OBART09G19270.1"/>
    </source>
</evidence>
<name>A0A0D3H9X5_9ORYZ</name>
<dbReference type="InterPro" id="IPR005174">
    <property type="entry name" value="KIB1-4_b-propeller"/>
</dbReference>
<accession>A0A0D3H9X5</accession>
<sequence length="403" mass="44873">MKIATTLLDDDDLIRLIYSRLDCVADRVQMRQVCRTWRSALPPVQQQRCPPFLLVGGPGGPSFSCGTGGGGCSGNFHFMRVPEYARGARYFGAYPGGWLFLALKNRTEVSEYALVSLRTEQLIPVPDSFYFISDPASSRNAVITAATLSATPQDPEGCYGAAICSRYPFPVGDFVSALWLVGVSSTAIGTQTSVKLEDVIWFEGAFHFLTLTENILVFRVPEFYRDNDGNAKRAPAERILHFDAGGRDYGNNKVLRYLVESRGKLLMVCRLIPVLPLMRMTTDFRVFEMEERPKQAINSELLEERYAWNELDSLDGRVLFVGRGCSKSFEVADYPNIKLQDGVLFVDDGKLYCITGEGAIPLHHPCKDNQVWLAAKKRVPGGVVNFLPERAASNCSPPTWFLP</sequence>
<dbReference type="PaxDb" id="65489-OBART09G19270.1"/>
<feature type="domain" description="KIB1-4 beta-propeller" evidence="2">
    <location>
        <begin position="75"/>
        <end position="347"/>
    </location>
</feature>
<evidence type="ECO:0000259" key="1">
    <source>
        <dbReference type="Pfam" id="PF00646"/>
    </source>
</evidence>
<feature type="domain" description="F-box" evidence="1">
    <location>
        <begin position="11"/>
        <end position="40"/>
    </location>
</feature>
<dbReference type="InterPro" id="IPR001810">
    <property type="entry name" value="F-box_dom"/>
</dbReference>
<dbReference type="PANTHER" id="PTHR33110:SF135">
    <property type="entry name" value="OS05G0539300 PROTEIN"/>
    <property type="match status" value="1"/>
</dbReference>
<dbReference type="Proteomes" id="UP000026960">
    <property type="component" value="Chromosome 9"/>
</dbReference>
<protein>
    <submittedName>
        <fullName evidence="3">Uncharacterized protein</fullName>
    </submittedName>
</protein>
<evidence type="ECO:0000313" key="4">
    <source>
        <dbReference type="Proteomes" id="UP000026960"/>
    </source>
</evidence>
<dbReference type="EnsemblPlants" id="OBART09G19270.1">
    <property type="protein sequence ID" value="OBART09G19270.1"/>
    <property type="gene ID" value="OBART09G19270"/>
</dbReference>
<dbReference type="Pfam" id="PF00646">
    <property type="entry name" value="F-box"/>
    <property type="match status" value="1"/>
</dbReference>
<dbReference type="Pfam" id="PF03478">
    <property type="entry name" value="Beta-prop_KIB1-4"/>
    <property type="match status" value="1"/>
</dbReference>
<dbReference type="HOGENOM" id="CLU_019286_5_1_1"/>
<reference evidence="3" key="2">
    <citation type="submission" date="2015-03" db="UniProtKB">
        <authorList>
            <consortium name="EnsemblPlants"/>
        </authorList>
    </citation>
    <scope>IDENTIFICATION</scope>
</reference>
<dbReference type="Gramene" id="OBART09G19270.1">
    <property type="protein sequence ID" value="OBART09G19270.1"/>
    <property type="gene ID" value="OBART09G19270"/>
</dbReference>
<dbReference type="AlphaFoldDB" id="A0A0D3H9X5"/>
<organism evidence="3">
    <name type="scientific">Oryza barthii</name>
    <dbReference type="NCBI Taxonomy" id="65489"/>
    <lineage>
        <taxon>Eukaryota</taxon>
        <taxon>Viridiplantae</taxon>
        <taxon>Streptophyta</taxon>
        <taxon>Embryophyta</taxon>
        <taxon>Tracheophyta</taxon>
        <taxon>Spermatophyta</taxon>
        <taxon>Magnoliopsida</taxon>
        <taxon>Liliopsida</taxon>
        <taxon>Poales</taxon>
        <taxon>Poaceae</taxon>
        <taxon>BOP clade</taxon>
        <taxon>Oryzoideae</taxon>
        <taxon>Oryzeae</taxon>
        <taxon>Oryzinae</taxon>
        <taxon>Oryza</taxon>
    </lineage>
</organism>
<evidence type="ECO:0000259" key="2">
    <source>
        <dbReference type="Pfam" id="PF03478"/>
    </source>
</evidence>
<proteinExistence type="predicted"/>
<dbReference type="PANTHER" id="PTHR33110">
    <property type="entry name" value="F-BOX/KELCH-REPEAT PROTEIN-RELATED"/>
    <property type="match status" value="1"/>
</dbReference>